<dbReference type="EMBL" id="ML208262">
    <property type="protein sequence ID" value="TFK75734.1"/>
    <property type="molecule type" value="Genomic_DNA"/>
</dbReference>
<evidence type="ECO:0000313" key="1">
    <source>
        <dbReference type="EMBL" id="TFK75734.1"/>
    </source>
</evidence>
<sequence length="304" mass="33012">MSPCRFSYRALLIMLFFLMPGSASMQMPGCFVEQTPCQEPTNGPPTFFGSPIGTSTPPRSRSDFSTHSPSSDGDSFMEFNITDEAYPTVDRDQDSNGQQKDTQETGIPPGSSSTQGFPSHVHIAGGMYRRTRIQTTDGLFDATEWSFWTFPDGTNAPAADTVSLCSDDTGIDDLVSSPPSPENRGYEEQSIWPEREAPPHISECSGQVAAVDTTSPDVSMPNLKDDTPAPVGVDFTQSDDISTERESPTGPEGNEQAYEDEDEVEASGFDYSDLPPVTPSKALSQPMIAIVSALHRAREIFIEI</sequence>
<name>A0ACD3BDM2_9AGAR</name>
<gene>
    <name evidence="1" type="ORF">BDN72DRAFT_454175</name>
</gene>
<reference evidence="1 2" key="1">
    <citation type="journal article" date="2019" name="Nat. Ecol. Evol.">
        <title>Megaphylogeny resolves global patterns of mushroom evolution.</title>
        <authorList>
            <person name="Varga T."/>
            <person name="Krizsan K."/>
            <person name="Foldi C."/>
            <person name="Dima B."/>
            <person name="Sanchez-Garcia M."/>
            <person name="Sanchez-Ramirez S."/>
            <person name="Szollosi G.J."/>
            <person name="Szarkandi J.G."/>
            <person name="Papp V."/>
            <person name="Albert L."/>
            <person name="Andreopoulos W."/>
            <person name="Angelini C."/>
            <person name="Antonin V."/>
            <person name="Barry K.W."/>
            <person name="Bougher N.L."/>
            <person name="Buchanan P."/>
            <person name="Buyck B."/>
            <person name="Bense V."/>
            <person name="Catcheside P."/>
            <person name="Chovatia M."/>
            <person name="Cooper J."/>
            <person name="Damon W."/>
            <person name="Desjardin D."/>
            <person name="Finy P."/>
            <person name="Geml J."/>
            <person name="Haridas S."/>
            <person name="Hughes K."/>
            <person name="Justo A."/>
            <person name="Karasinski D."/>
            <person name="Kautmanova I."/>
            <person name="Kiss B."/>
            <person name="Kocsube S."/>
            <person name="Kotiranta H."/>
            <person name="LaButti K.M."/>
            <person name="Lechner B.E."/>
            <person name="Liimatainen K."/>
            <person name="Lipzen A."/>
            <person name="Lukacs Z."/>
            <person name="Mihaltcheva S."/>
            <person name="Morgado L.N."/>
            <person name="Niskanen T."/>
            <person name="Noordeloos M.E."/>
            <person name="Ohm R.A."/>
            <person name="Ortiz-Santana B."/>
            <person name="Ovrebo C."/>
            <person name="Racz N."/>
            <person name="Riley R."/>
            <person name="Savchenko A."/>
            <person name="Shiryaev A."/>
            <person name="Soop K."/>
            <person name="Spirin V."/>
            <person name="Szebenyi C."/>
            <person name="Tomsovsky M."/>
            <person name="Tulloss R.E."/>
            <person name="Uehling J."/>
            <person name="Grigoriev I.V."/>
            <person name="Vagvolgyi C."/>
            <person name="Papp T."/>
            <person name="Martin F.M."/>
            <person name="Miettinen O."/>
            <person name="Hibbett D.S."/>
            <person name="Nagy L.G."/>
        </authorList>
    </citation>
    <scope>NUCLEOTIDE SEQUENCE [LARGE SCALE GENOMIC DNA]</scope>
    <source>
        <strain evidence="1 2">NL-1719</strain>
    </source>
</reference>
<proteinExistence type="predicted"/>
<dbReference type="Proteomes" id="UP000308600">
    <property type="component" value="Unassembled WGS sequence"/>
</dbReference>
<accession>A0ACD3BDM2</accession>
<organism evidence="1 2">
    <name type="scientific">Pluteus cervinus</name>
    <dbReference type="NCBI Taxonomy" id="181527"/>
    <lineage>
        <taxon>Eukaryota</taxon>
        <taxon>Fungi</taxon>
        <taxon>Dikarya</taxon>
        <taxon>Basidiomycota</taxon>
        <taxon>Agaricomycotina</taxon>
        <taxon>Agaricomycetes</taxon>
        <taxon>Agaricomycetidae</taxon>
        <taxon>Agaricales</taxon>
        <taxon>Pluteineae</taxon>
        <taxon>Pluteaceae</taxon>
        <taxon>Pluteus</taxon>
    </lineage>
</organism>
<keyword evidence="2" id="KW-1185">Reference proteome</keyword>
<protein>
    <submittedName>
        <fullName evidence="1">Uncharacterized protein</fullName>
    </submittedName>
</protein>
<evidence type="ECO:0000313" key="2">
    <source>
        <dbReference type="Proteomes" id="UP000308600"/>
    </source>
</evidence>